<dbReference type="EMBL" id="LDPZ01000054">
    <property type="protein sequence ID" value="KTQ85694.1"/>
    <property type="molecule type" value="Genomic_DNA"/>
</dbReference>
<feature type="domain" description="Aminoglycoside phosphotransferase" evidence="1">
    <location>
        <begin position="29"/>
        <end position="253"/>
    </location>
</feature>
<accession>A0A175R468</accession>
<comment type="caution">
    <text evidence="2">The sequence shown here is derived from an EMBL/GenBank/DDBJ whole genome shotgun (WGS) entry which is preliminary data.</text>
</comment>
<dbReference type="Gene3D" id="3.90.1200.10">
    <property type="match status" value="1"/>
</dbReference>
<evidence type="ECO:0000313" key="3">
    <source>
        <dbReference type="Proteomes" id="UP000078272"/>
    </source>
</evidence>
<dbReference type="Proteomes" id="UP000078272">
    <property type="component" value="Unassembled WGS sequence"/>
</dbReference>
<gene>
    <name evidence="2" type="ORF">NS226_19210</name>
</gene>
<dbReference type="PATRIC" id="fig|401562.3.peg.3955"/>
<dbReference type="SUPFAM" id="SSF56112">
    <property type="entry name" value="Protein kinase-like (PK-like)"/>
    <property type="match status" value="1"/>
</dbReference>
<reference evidence="2 3" key="1">
    <citation type="journal article" date="2016" name="Front. Microbiol.">
        <title>Genomic Resource of Rice Seed Associated Bacteria.</title>
        <authorList>
            <person name="Midha S."/>
            <person name="Bansal K."/>
            <person name="Sharma S."/>
            <person name="Kumar N."/>
            <person name="Patil P.P."/>
            <person name="Chaudhry V."/>
            <person name="Patil P.B."/>
        </authorList>
    </citation>
    <scope>NUCLEOTIDE SEQUENCE [LARGE SCALE GENOMIC DNA]</scope>
    <source>
        <strain evidence="2 3">NS226</strain>
    </source>
</reference>
<dbReference type="InterPro" id="IPR011009">
    <property type="entry name" value="Kinase-like_dom_sf"/>
</dbReference>
<dbReference type="PANTHER" id="PTHR21310:SF42">
    <property type="entry name" value="BIFUNCTIONAL AAC_APH"/>
    <property type="match status" value="1"/>
</dbReference>
<sequence>MSFPNALIEAVLRDTGAGWAGLPIRPVPSTGTDNHLFRIGDCHVLRLPRRASAVPLLVKELDWLPRLQGLPLAVPRLRLRTEIDVGWPCPFGLWDWIEGNIASSSALADPVAAARALAEFLRVLQSLPSQRAPMAGESNHQRGVALTDISERTQAAIGAVADEVDVRRAHSLWERALCERYASPGVWLHGDLKADNLIAREGVLVGVIDWGLSAVGDPAVDYAAAWSWVDPAARAAFRDACALSESDWLRAKAWALYGAVIALSYYRGGRNEALCRQSRRTLSRLRLLS</sequence>
<dbReference type="Pfam" id="PF01636">
    <property type="entry name" value="APH"/>
    <property type="match status" value="1"/>
</dbReference>
<protein>
    <recommendedName>
        <fullName evidence="1">Aminoglycoside phosphotransferase domain-containing protein</fullName>
    </recommendedName>
</protein>
<dbReference type="PANTHER" id="PTHR21310">
    <property type="entry name" value="AMINOGLYCOSIDE PHOSPHOTRANSFERASE-RELATED-RELATED"/>
    <property type="match status" value="1"/>
</dbReference>
<proteinExistence type="predicted"/>
<dbReference type="CDD" id="cd05155">
    <property type="entry name" value="APH_ChoK_like_1"/>
    <property type="match status" value="1"/>
</dbReference>
<dbReference type="InterPro" id="IPR002575">
    <property type="entry name" value="Aminoglycoside_PTrfase"/>
</dbReference>
<dbReference type="Gene3D" id="3.30.200.20">
    <property type="entry name" value="Phosphorylase Kinase, domain 1"/>
    <property type="match status" value="1"/>
</dbReference>
<evidence type="ECO:0000259" key="1">
    <source>
        <dbReference type="Pfam" id="PF01636"/>
    </source>
</evidence>
<dbReference type="AlphaFoldDB" id="A0A175R468"/>
<name>A0A175R468_9HYPH</name>
<dbReference type="InterPro" id="IPR051678">
    <property type="entry name" value="AGP_Transferase"/>
</dbReference>
<organism evidence="2 3">
    <name type="scientific">Aureimonas ureilytica</name>
    <dbReference type="NCBI Taxonomy" id="401562"/>
    <lineage>
        <taxon>Bacteria</taxon>
        <taxon>Pseudomonadati</taxon>
        <taxon>Pseudomonadota</taxon>
        <taxon>Alphaproteobacteria</taxon>
        <taxon>Hyphomicrobiales</taxon>
        <taxon>Aurantimonadaceae</taxon>
        <taxon>Aureimonas</taxon>
    </lineage>
</organism>
<evidence type="ECO:0000313" key="2">
    <source>
        <dbReference type="EMBL" id="KTQ85694.1"/>
    </source>
</evidence>